<feature type="transmembrane region" description="Helical" evidence="2">
    <location>
        <begin position="353"/>
        <end position="376"/>
    </location>
</feature>
<feature type="region of interest" description="Disordered" evidence="1">
    <location>
        <begin position="726"/>
        <end position="745"/>
    </location>
</feature>
<evidence type="ECO:0000256" key="1">
    <source>
        <dbReference type="SAM" id="MobiDB-lite"/>
    </source>
</evidence>
<feature type="transmembrane region" description="Helical" evidence="2">
    <location>
        <begin position="430"/>
        <end position="453"/>
    </location>
</feature>
<feature type="transmembrane region" description="Helical" evidence="2">
    <location>
        <begin position="325"/>
        <end position="346"/>
    </location>
</feature>
<evidence type="ECO:0000313" key="4">
    <source>
        <dbReference type="EnsemblMetazoa" id="GAUT004800-PA"/>
    </source>
</evidence>
<name>A0A1A9UH80_GLOAU</name>
<dbReference type="Pfam" id="PF04087">
    <property type="entry name" value="DUF389"/>
    <property type="match status" value="1"/>
</dbReference>
<feature type="signal peptide" evidence="3">
    <location>
        <begin position="1"/>
        <end position="17"/>
    </location>
</feature>
<evidence type="ECO:0000313" key="5">
    <source>
        <dbReference type="Proteomes" id="UP000078200"/>
    </source>
</evidence>
<keyword evidence="3" id="KW-0732">Signal</keyword>
<dbReference type="Proteomes" id="UP000078200">
    <property type="component" value="Unassembled WGS sequence"/>
</dbReference>
<evidence type="ECO:0000256" key="2">
    <source>
        <dbReference type="SAM" id="Phobius"/>
    </source>
</evidence>
<dbReference type="PANTHER" id="PTHR20992">
    <property type="entry name" value="AT15442P-RELATED"/>
    <property type="match status" value="1"/>
</dbReference>
<evidence type="ECO:0008006" key="6">
    <source>
        <dbReference type="Google" id="ProtNLM"/>
    </source>
</evidence>
<dbReference type="EnsemblMetazoa" id="GAUT004800-RA">
    <property type="protein sequence ID" value="GAUT004800-PA"/>
    <property type="gene ID" value="GAUT004800"/>
</dbReference>
<keyword evidence="2" id="KW-0472">Membrane</keyword>
<reference evidence="4" key="1">
    <citation type="submission" date="2020-05" db="UniProtKB">
        <authorList>
            <consortium name="EnsemblMetazoa"/>
        </authorList>
    </citation>
    <scope>IDENTIFICATION</scope>
    <source>
        <strain evidence="4">TTRI</strain>
    </source>
</reference>
<dbReference type="STRING" id="7395.A0A1A9UH80"/>
<dbReference type="PANTHER" id="PTHR20992:SF9">
    <property type="entry name" value="AT15442P-RELATED"/>
    <property type="match status" value="1"/>
</dbReference>
<dbReference type="InterPro" id="IPR005240">
    <property type="entry name" value="DUF389"/>
</dbReference>
<keyword evidence="2" id="KW-0812">Transmembrane</keyword>
<keyword evidence="5" id="KW-1185">Reference proteome</keyword>
<feature type="chain" id="PRO_5008398509" description="DUF389 domain-containing protein" evidence="3">
    <location>
        <begin position="18"/>
        <end position="745"/>
    </location>
</feature>
<proteinExistence type="predicted"/>
<keyword evidence="2" id="KW-1133">Transmembrane helix</keyword>
<sequence length="745" mass="82193">MLTMAAVLFIITIPTEAEENRLKQEFIAKISEIKCERSDQSSIDASTAKIDALSVKPPTNVSITTATAPTTTSTTATSKSTIPDVYALVGSNNETIDENNADRPDVQSLNSGNSMIVDMASIQYGTFPKRRKSEPRHKSVDDYSVGIVKALESTTSLKDMPTSGDTGIPATRKSWEGLRDILASTKRKTQKKKSATVELEISQSTCMELVLKEILRKFQIQNAVWTKDADSKIHQIFFTIEFNETYEKLLDNFNEWGIGDREGSSITVMNCLASKTFSRKENNDDLNADDNADNLAQKGAWERFMNSVRSRLNVAQIVRDVRQDAAVTFDFVVLLVAAAILASFGLVEDSTIFLASSMLISPLMGPIIAAIFGTVIKDSSLGKLGLKNELFGIFTAIFVGFVFGMIVCAIDERYGIGEGLTTEMLSRCELHSLIVGLFTAIASGAAAAIGILGGNTGSLVGVAISASLLPPAGLLWSFAVIYKIYENDESRFSNVVPSSIYSKNQATELAILGSISTCLTICNVICVYLMGILVLKIKEIAPVISRNNREFWKHDIKIARDLNRIGFDTDTAIIDEYANLPKEDQKALGISTSDFLRTIHMDEASYQNTWSPLGARHPYDTHYEPMRENYTTIHRIERLYSTITHQNHPVKEKRHRFGLGRRPAGRQADLNTSYKVLSENRPCFPTGFSKMANIPFVNIVTPNATITPSSTLTPTVNDRKRRKFIVTPAEEDPLQSTYPSDDAEV</sequence>
<dbReference type="AlphaFoldDB" id="A0A1A9UH80"/>
<feature type="transmembrane region" description="Helical" evidence="2">
    <location>
        <begin position="391"/>
        <end position="410"/>
    </location>
</feature>
<protein>
    <recommendedName>
        <fullName evidence="6">DUF389 domain-containing protein</fullName>
    </recommendedName>
</protein>
<feature type="transmembrane region" description="Helical" evidence="2">
    <location>
        <begin position="509"/>
        <end position="535"/>
    </location>
</feature>
<feature type="transmembrane region" description="Helical" evidence="2">
    <location>
        <begin position="459"/>
        <end position="482"/>
    </location>
</feature>
<organism evidence="4 5">
    <name type="scientific">Glossina austeni</name>
    <name type="common">Savannah tsetse fly</name>
    <dbReference type="NCBI Taxonomy" id="7395"/>
    <lineage>
        <taxon>Eukaryota</taxon>
        <taxon>Metazoa</taxon>
        <taxon>Ecdysozoa</taxon>
        <taxon>Arthropoda</taxon>
        <taxon>Hexapoda</taxon>
        <taxon>Insecta</taxon>
        <taxon>Pterygota</taxon>
        <taxon>Neoptera</taxon>
        <taxon>Endopterygota</taxon>
        <taxon>Diptera</taxon>
        <taxon>Brachycera</taxon>
        <taxon>Muscomorpha</taxon>
        <taxon>Hippoboscoidea</taxon>
        <taxon>Glossinidae</taxon>
        <taxon>Glossina</taxon>
    </lineage>
</organism>
<dbReference type="VEuPathDB" id="VectorBase:GAUT004800"/>
<evidence type="ECO:0000256" key="3">
    <source>
        <dbReference type="SAM" id="SignalP"/>
    </source>
</evidence>
<accession>A0A1A9UH80</accession>